<dbReference type="InterPro" id="IPR005502">
    <property type="entry name" value="Ribosyl_crysJ1"/>
</dbReference>
<dbReference type="InterPro" id="IPR036705">
    <property type="entry name" value="Ribosyl_crysJ1_sf"/>
</dbReference>
<reference evidence="2" key="1">
    <citation type="submission" date="2020-09" db="EMBL/GenBank/DDBJ databases">
        <title>Pelobacter alkaliphilus sp. nov., a novel anaerobic arsenate-reducing bacterium from terrestrial mud volcano.</title>
        <authorList>
            <person name="Khomyakova M.A."/>
            <person name="Merkel A.Y."/>
            <person name="Slobodkin A.I."/>
        </authorList>
    </citation>
    <scope>NUCLEOTIDE SEQUENCE</scope>
    <source>
        <strain evidence="2">M08fum</strain>
    </source>
</reference>
<dbReference type="InterPro" id="IPR013479">
    <property type="entry name" value="ADP-ribosyl_diN_reduct_hydro"/>
</dbReference>
<protein>
    <submittedName>
        <fullName evidence="2">ADP-ribosyl-[dinitrogen reductase] hydrolase</fullName>
        <ecNumber evidence="2">3.2.2.24</ecNumber>
    </submittedName>
</protein>
<dbReference type="EMBL" id="JACWUN010000003">
    <property type="protein sequence ID" value="MBD1399714.1"/>
    <property type="molecule type" value="Genomic_DNA"/>
</dbReference>
<feature type="binding site" evidence="1">
    <location>
        <position position="248"/>
    </location>
    <ligand>
        <name>Mg(2+)</name>
        <dbReference type="ChEBI" id="CHEBI:18420"/>
        <label>1</label>
    </ligand>
</feature>
<feature type="binding site" evidence="1">
    <location>
        <position position="246"/>
    </location>
    <ligand>
        <name>Mg(2+)</name>
        <dbReference type="ChEBI" id="CHEBI:18420"/>
        <label>1</label>
    </ligand>
</feature>
<keyword evidence="2" id="KW-0326">Glycosidase</keyword>
<dbReference type="InterPro" id="IPR050792">
    <property type="entry name" value="ADP-ribosylglycohydrolase"/>
</dbReference>
<dbReference type="Pfam" id="PF03747">
    <property type="entry name" value="ADP_ribosyl_GH"/>
    <property type="match status" value="1"/>
</dbReference>
<dbReference type="Gene3D" id="1.10.4080.10">
    <property type="entry name" value="ADP-ribosylation/Crystallin J1"/>
    <property type="match status" value="1"/>
</dbReference>
<keyword evidence="2" id="KW-0378">Hydrolase</keyword>
<keyword evidence="3" id="KW-1185">Reference proteome</keyword>
<evidence type="ECO:0000256" key="1">
    <source>
        <dbReference type="PIRSR" id="PIRSR605502-1"/>
    </source>
</evidence>
<feature type="binding site" evidence="1">
    <location>
        <position position="62"/>
    </location>
    <ligand>
        <name>Mg(2+)</name>
        <dbReference type="ChEBI" id="CHEBI:18420"/>
        <label>1</label>
    </ligand>
</feature>
<dbReference type="SUPFAM" id="SSF101478">
    <property type="entry name" value="ADP-ribosylglycohydrolase"/>
    <property type="match status" value="1"/>
</dbReference>
<dbReference type="PANTHER" id="PTHR16222:SF12">
    <property type="entry name" value="ADP-RIBOSYLGLYCOHYDROLASE-RELATED"/>
    <property type="match status" value="1"/>
</dbReference>
<dbReference type="RefSeq" id="WP_191153990.1">
    <property type="nucleotide sequence ID" value="NZ_JACWUN010000003.1"/>
</dbReference>
<gene>
    <name evidence="2" type="primary">draG</name>
    <name evidence="2" type="ORF">ICT70_03430</name>
</gene>
<dbReference type="AlphaFoldDB" id="A0A8J6R4X6"/>
<evidence type="ECO:0000313" key="2">
    <source>
        <dbReference type="EMBL" id="MBD1399714.1"/>
    </source>
</evidence>
<evidence type="ECO:0000313" key="3">
    <source>
        <dbReference type="Proteomes" id="UP000632828"/>
    </source>
</evidence>
<keyword evidence="1" id="KW-0460">Magnesium</keyword>
<accession>A0A8J6R4X6</accession>
<name>A0A8J6R4X6_9BACT</name>
<proteinExistence type="predicted"/>
<organism evidence="2 3">
    <name type="scientific">Pelovirga terrestris</name>
    <dbReference type="NCBI Taxonomy" id="2771352"/>
    <lineage>
        <taxon>Bacteria</taxon>
        <taxon>Pseudomonadati</taxon>
        <taxon>Thermodesulfobacteriota</taxon>
        <taxon>Desulfuromonadia</taxon>
        <taxon>Geobacterales</taxon>
        <taxon>Geobacteraceae</taxon>
        <taxon>Pelovirga</taxon>
    </lineage>
</organism>
<dbReference type="Proteomes" id="UP000632828">
    <property type="component" value="Unassembled WGS sequence"/>
</dbReference>
<feature type="binding site" evidence="1">
    <location>
        <position position="63"/>
    </location>
    <ligand>
        <name>Mg(2+)</name>
        <dbReference type="ChEBI" id="CHEBI:18420"/>
        <label>1</label>
    </ligand>
</feature>
<keyword evidence="1" id="KW-0479">Metal-binding</keyword>
<dbReference type="PANTHER" id="PTHR16222">
    <property type="entry name" value="ADP-RIBOSYLGLYCOHYDROLASE"/>
    <property type="match status" value="1"/>
</dbReference>
<sequence length="301" mass="32905">MSDNEQQMILSRGRAAFLGLALGDALGATTEFMLPAEIRAAYQIHNRIIGGGWLGVKAGQVTDDTEMSLALGRAVVDSGGWNLQQIADYFVAWMRSKPIDIGATVRKGLRTYLHQGTLEMPLNEWDAGNGAAMRMCPVALASYGSDDLLKRYTLEQAHLTHHHPLSDAGCLCIGRMLHTALAGGDRFALHELTRQLVKQHPNFRFNNYNGQASGYIVDTLRTVFHFLFTTADFEECLVGVVNQGGDADTTGAIAGMIAGALYGEESLPQAWLKKLNRTVRTDIEQLTPQLLDLAPAFNQTD</sequence>
<comment type="cofactor">
    <cofactor evidence="1">
        <name>Mg(2+)</name>
        <dbReference type="ChEBI" id="CHEBI:18420"/>
    </cofactor>
    <text evidence="1">Binds 2 magnesium ions per subunit.</text>
</comment>
<feature type="binding site" evidence="1">
    <location>
        <position position="64"/>
    </location>
    <ligand>
        <name>Mg(2+)</name>
        <dbReference type="ChEBI" id="CHEBI:18420"/>
        <label>1</label>
    </ligand>
</feature>
<dbReference type="GO" id="GO:0046872">
    <property type="term" value="F:metal ion binding"/>
    <property type="evidence" value="ECO:0007669"/>
    <property type="project" value="UniProtKB-KW"/>
</dbReference>
<dbReference type="NCBIfam" id="TIGR02662">
    <property type="entry name" value="dinitro_DRAG"/>
    <property type="match status" value="1"/>
</dbReference>
<comment type="caution">
    <text evidence="2">The sequence shown here is derived from an EMBL/GenBank/DDBJ whole genome shotgun (WGS) entry which is preliminary data.</text>
</comment>
<feature type="binding site" evidence="1">
    <location>
        <position position="249"/>
    </location>
    <ligand>
        <name>Mg(2+)</name>
        <dbReference type="ChEBI" id="CHEBI:18420"/>
        <label>1</label>
    </ligand>
</feature>
<dbReference type="GO" id="GO:0047407">
    <property type="term" value="F:ADP-ribosyl-[dinitrogen reductase] hydrolase activity"/>
    <property type="evidence" value="ECO:0007669"/>
    <property type="project" value="UniProtKB-EC"/>
</dbReference>
<dbReference type="EC" id="3.2.2.24" evidence="2"/>